<accession>A0A9P6X1T8</accession>
<dbReference type="Proteomes" id="UP000716291">
    <property type="component" value="Unassembled WGS sequence"/>
</dbReference>
<dbReference type="EMBL" id="JAANQT010002033">
    <property type="protein sequence ID" value="KAG1303307.1"/>
    <property type="molecule type" value="Genomic_DNA"/>
</dbReference>
<gene>
    <name evidence="1" type="ORF">G6F64_010183</name>
</gene>
<proteinExistence type="predicted"/>
<keyword evidence="2" id="KW-1185">Reference proteome</keyword>
<evidence type="ECO:0000313" key="1">
    <source>
        <dbReference type="EMBL" id="KAG1303307.1"/>
    </source>
</evidence>
<evidence type="ECO:0000313" key="2">
    <source>
        <dbReference type="Proteomes" id="UP000716291"/>
    </source>
</evidence>
<sequence length="104" mass="12018">MGEKAYDPTEGVLTEITDPNIVFETITNRQTYLANNPAEKNVVEKEAKESKNLDAKPAKPAVYNTYTDKQREDFIDRMIENPEEKRNVTKFAKELLINPRTTKR</sequence>
<dbReference type="AlphaFoldDB" id="A0A9P6X1T8"/>
<name>A0A9P6X1T8_RHIOR</name>
<reference evidence="1" key="1">
    <citation type="journal article" date="2020" name="Microb. Genom.">
        <title>Genetic diversity of clinical and environmental Mucorales isolates obtained from an investigation of mucormycosis cases among solid organ transplant recipients.</title>
        <authorList>
            <person name="Nguyen M.H."/>
            <person name="Kaul D."/>
            <person name="Muto C."/>
            <person name="Cheng S.J."/>
            <person name="Richter R.A."/>
            <person name="Bruno V.M."/>
            <person name="Liu G."/>
            <person name="Beyhan S."/>
            <person name="Sundermann A.J."/>
            <person name="Mounaud S."/>
            <person name="Pasculle A.W."/>
            <person name="Nierman W.C."/>
            <person name="Driscoll E."/>
            <person name="Cumbie R."/>
            <person name="Clancy C.J."/>
            <person name="Dupont C.L."/>
        </authorList>
    </citation>
    <scope>NUCLEOTIDE SEQUENCE</scope>
    <source>
        <strain evidence="1">GL11</strain>
    </source>
</reference>
<comment type="caution">
    <text evidence="1">The sequence shown here is derived from an EMBL/GenBank/DDBJ whole genome shotgun (WGS) entry which is preliminary data.</text>
</comment>
<dbReference type="OrthoDB" id="2247249at2759"/>
<organism evidence="1 2">
    <name type="scientific">Rhizopus oryzae</name>
    <name type="common">Mucormycosis agent</name>
    <name type="synonym">Rhizopus arrhizus var. delemar</name>
    <dbReference type="NCBI Taxonomy" id="64495"/>
    <lineage>
        <taxon>Eukaryota</taxon>
        <taxon>Fungi</taxon>
        <taxon>Fungi incertae sedis</taxon>
        <taxon>Mucoromycota</taxon>
        <taxon>Mucoromycotina</taxon>
        <taxon>Mucoromycetes</taxon>
        <taxon>Mucorales</taxon>
        <taxon>Mucorineae</taxon>
        <taxon>Rhizopodaceae</taxon>
        <taxon>Rhizopus</taxon>
    </lineage>
</organism>
<protein>
    <submittedName>
        <fullName evidence="1">Uncharacterized protein</fullName>
    </submittedName>
</protein>